<evidence type="ECO:0000256" key="7">
    <source>
        <dbReference type="ARBA" id="ARBA00022884"/>
    </source>
</evidence>
<feature type="domain" description="Exoribonuclease phosphorolytic" evidence="9">
    <location>
        <begin position="10"/>
        <end position="139"/>
    </location>
</feature>
<organism evidence="11 12">
    <name type="scientific">Heyndrickxia camelliae</name>
    <dbReference type="NCBI Taxonomy" id="1707093"/>
    <lineage>
        <taxon>Bacteria</taxon>
        <taxon>Bacillati</taxon>
        <taxon>Bacillota</taxon>
        <taxon>Bacilli</taxon>
        <taxon>Bacillales</taxon>
        <taxon>Bacillaceae</taxon>
        <taxon>Heyndrickxia</taxon>
    </lineage>
</organism>
<dbReference type="NCBIfam" id="TIGR01966">
    <property type="entry name" value="RNasePH"/>
    <property type="match status" value="1"/>
</dbReference>
<dbReference type="InterPro" id="IPR020568">
    <property type="entry name" value="Ribosomal_Su5_D2-typ_SF"/>
</dbReference>
<name>A0A2N3LDZ2_9BACI</name>
<dbReference type="InterPro" id="IPR002381">
    <property type="entry name" value="RNase_PH_bac-type"/>
</dbReference>
<dbReference type="GO" id="GO:0000049">
    <property type="term" value="F:tRNA binding"/>
    <property type="evidence" value="ECO:0007669"/>
    <property type="project" value="UniProtKB-UniRule"/>
</dbReference>
<dbReference type="Pfam" id="PF03725">
    <property type="entry name" value="RNase_PH_C"/>
    <property type="match status" value="1"/>
</dbReference>
<dbReference type="AlphaFoldDB" id="A0A2N3LDZ2"/>
<dbReference type="InterPro" id="IPR027408">
    <property type="entry name" value="PNPase/RNase_PH_dom_sf"/>
</dbReference>
<evidence type="ECO:0000313" key="12">
    <source>
        <dbReference type="Proteomes" id="UP000233440"/>
    </source>
</evidence>
<dbReference type="EC" id="2.7.7.56" evidence="8"/>
<dbReference type="GO" id="GO:0031125">
    <property type="term" value="P:rRNA 3'-end processing"/>
    <property type="evidence" value="ECO:0007669"/>
    <property type="project" value="UniProtKB-ARBA"/>
</dbReference>
<keyword evidence="5 8" id="KW-0819">tRNA processing</keyword>
<dbReference type="InterPro" id="IPR001247">
    <property type="entry name" value="ExoRNase_PH_dom1"/>
</dbReference>
<evidence type="ECO:0000256" key="1">
    <source>
        <dbReference type="ARBA" id="ARBA00006678"/>
    </source>
</evidence>
<evidence type="ECO:0000259" key="10">
    <source>
        <dbReference type="Pfam" id="PF03725"/>
    </source>
</evidence>
<dbReference type="GO" id="GO:0009022">
    <property type="term" value="F:tRNA nucleotidyltransferase activity"/>
    <property type="evidence" value="ECO:0007669"/>
    <property type="project" value="UniProtKB-UniRule"/>
</dbReference>
<evidence type="ECO:0000256" key="5">
    <source>
        <dbReference type="ARBA" id="ARBA00022694"/>
    </source>
</evidence>
<evidence type="ECO:0000256" key="3">
    <source>
        <dbReference type="ARBA" id="ARBA00022555"/>
    </source>
</evidence>
<feature type="binding site" evidence="8">
    <location>
        <position position="86"/>
    </location>
    <ligand>
        <name>phosphate</name>
        <dbReference type="ChEBI" id="CHEBI:43474"/>
        <note>substrate</note>
    </ligand>
</feature>
<dbReference type="InterPro" id="IPR036345">
    <property type="entry name" value="ExoRNase_PH_dom2_sf"/>
</dbReference>
<dbReference type="GO" id="GO:0016075">
    <property type="term" value="P:rRNA catabolic process"/>
    <property type="evidence" value="ECO:0007669"/>
    <property type="project" value="UniProtKB-UniRule"/>
</dbReference>
<dbReference type="PANTHER" id="PTHR11953">
    <property type="entry name" value="EXOSOME COMPLEX COMPONENT"/>
    <property type="match status" value="1"/>
</dbReference>
<comment type="caution">
    <text evidence="11">The sequence shown here is derived from an EMBL/GenBank/DDBJ whole genome shotgun (WGS) entry which is preliminary data.</text>
</comment>
<reference evidence="11 12" key="1">
    <citation type="submission" date="2017-11" db="EMBL/GenBank/DDBJ databases">
        <title>Bacillus camelliae sp. nov., isolated from pu'er tea.</title>
        <authorList>
            <person name="Niu L."/>
        </authorList>
    </citation>
    <scope>NUCLEOTIDE SEQUENCE [LARGE SCALE GENOMIC DNA]</scope>
    <source>
        <strain evidence="11 12">7578-1</strain>
    </source>
</reference>
<protein>
    <recommendedName>
        <fullName evidence="8">Ribonuclease PH</fullName>
        <shortName evidence="8">RNase PH</shortName>
        <ecNumber evidence="8">2.7.7.56</ecNumber>
    </recommendedName>
    <alternativeName>
        <fullName evidence="8">tRNA nucleotidyltransferase</fullName>
    </alternativeName>
</protein>
<comment type="function">
    <text evidence="8">Phosphorolytic 3'-5' exoribonuclease that plays an important role in tRNA 3'-end maturation. Removes nucleotide residues following the 3'-CCA terminus of tRNAs; can also add nucleotides to the ends of RNA molecules by using nucleoside diphosphates as substrates, but this may not be physiologically important. Probably plays a role in initiation of 16S rRNA degradation (leading to ribosome degradation) during starvation.</text>
</comment>
<comment type="catalytic activity">
    <reaction evidence="8">
        <text>tRNA(n+1) + phosphate = tRNA(n) + a ribonucleoside 5'-diphosphate</text>
        <dbReference type="Rhea" id="RHEA:10628"/>
        <dbReference type="Rhea" id="RHEA-COMP:17343"/>
        <dbReference type="Rhea" id="RHEA-COMP:17344"/>
        <dbReference type="ChEBI" id="CHEBI:43474"/>
        <dbReference type="ChEBI" id="CHEBI:57930"/>
        <dbReference type="ChEBI" id="CHEBI:173114"/>
        <dbReference type="EC" id="2.7.7.56"/>
    </reaction>
</comment>
<dbReference type="InterPro" id="IPR018336">
    <property type="entry name" value="RNase_PH_CS"/>
</dbReference>
<evidence type="ECO:0000256" key="8">
    <source>
        <dbReference type="HAMAP-Rule" id="MF_00564"/>
    </source>
</evidence>
<accession>A0A2N3LDZ2</accession>
<dbReference type="PROSITE" id="PS01277">
    <property type="entry name" value="RIBONUCLEASE_PH"/>
    <property type="match status" value="1"/>
</dbReference>
<keyword evidence="6 8" id="KW-0548">Nucleotidyltransferase</keyword>
<dbReference type="GO" id="GO:0008033">
    <property type="term" value="P:tRNA processing"/>
    <property type="evidence" value="ECO:0007669"/>
    <property type="project" value="UniProtKB-UniRule"/>
</dbReference>
<dbReference type="Proteomes" id="UP000233440">
    <property type="component" value="Unassembled WGS sequence"/>
</dbReference>
<evidence type="ECO:0000256" key="6">
    <source>
        <dbReference type="ARBA" id="ARBA00022695"/>
    </source>
</evidence>
<keyword evidence="2 8" id="KW-0698">rRNA processing</keyword>
<dbReference type="SUPFAM" id="SSF55666">
    <property type="entry name" value="Ribonuclease PH domain 2-like"/>
    <property type="match status" value="1"/>
</dbReference>
<evidence type="ECO:0000313" key="11">
    <source>
        <dbReference type="EMBL" id="PKR82826.1"/>
    </source>
</evidence>
<evidence type="ECO:0000256" key="2">
    <source>
        <dbReference type="ARBA" id="ARBA00022552"/>
    </source>
</evidence>
<proteinExistence type="inferred from homology"/>
<dbReference type="SUPFAM" id="SSF54211">
    <property type="entry name" value="Ribosomal protein S5 domain 2-like"/>
    <property type="match status" value="1"/>
</dbReference>
<keyword evidence="12" id="KW-1185">Reference proteome</keyword>
<comment type="similarity">
    <text evidence="1 8">Belongs to the RNase PH family.</text>
</comment>
<evidence type="ECO:0000256" key="4">
    <source>
        <dbReference type="ARBA" id="ARBA00022679"/>
    </source>
</evidence>
<dbReference type="PANTHER" id="PTHR11953:SF0">
    <property type="entry name" value="EXOSOME COMPLEX COMPONENT RRP41"/>
    <property type="match status" value="1"/>
</dbReference>
<keyword evidence="3 8" id="KW-0820">tRNA-binding</keyword>
<dbReference type="FunFam" id="3.30.230.70:FF:000003">
    <property type="entry name" value="Ribonuclease PH"/>
    <property type="match status" value="1"/>
</dbReference>
<feature type="binding site" evidence="8">
    <location>
        <begin position="124"/>
        <end position="126"/>
    </location>
    <ligand>
        <name>phosphate</name>
        <dbReference type="ChEBI" id="CHEBI:43474"/>
        <note>substrate</note>
    </ligand>
</feature>
<dbReference type="OrthoDB" id="9802265at2"/>
<dbReference type="GO" id="GO:0000175">
    <property type="term" value="F:3'-5'-RNA exonuclease activity"/>
    <property type="evidence" value="ECO:0007669"/>
    <property type="project" value="UniProtKB-UniRule"/>
</dbReference>
<keyword evidence="7" id="KW-0694">RNA-binding</keyword>
<dbReference type="CDD" id="cd11362">
    <property type="entry name" value="RNase_PH_bact"/>
    <property type="match status" value="1"/>
</dbReference>
<dbReference type="InterPro" id="IPR050080">
    <property type="entry name" value="RNase_PH"/>
</dbReference>
<evidence type="ECO:0000259" key="9">
    <source>
        <dbReference type="Pfam" id="PF01138"/>
    </source>
</evidence>
<dbReference type="Pfam" id="PF01138">
    <property type="entry name" value="RNase_PH"/>
    <property type="match status" value="1"/>
</dbReference>
<dbReference type="HAMAP" id="MF_00564">
    <property type="entry name" value="RNase_PH"/>
    <property type="match status" value="1"/>
</dbReference>
<feature type="domain" description="Exoribonuclease phosphorolytic" evidence="10">
    <location>
        <begin position="157"/>
        <end position="225"/>
    </location>
</feature>
<dbReference type="InterPro" id="IPR015847">
    <property type="entry name" value="ExoRNase_PH_dom2"/>
</dbReference>
<dbReference type="RefSeq" id="WP_101356425.1">
    <property type="nucleotide sequence ID" value="NZ_PIQO01000027.1"/>
</dbReference>
<gene>
    <name evidence="8 11" type="primary">rph</name>
    <name evidence="11" type="ORF">CWO92_22370</name>
</gene>
<dbReference type="Gene3D" id="3.30.230.70">
    <property type="entry name" value="GHMP Kinase, N-terminal domain"/>
    <property type="match status" value="1"/>
</dbReference>
<keyword evidence="4 8" id="KW-0808">Transferase</keyword>
<comment type="subunit">
    <text evidence="8">Homohexameric ring arranged as a trimer of dimers.</text>
</comment>
<dbReference type="EMBL" id="PIQO01000027">
    <property type="protein sequence ID" value="PKR82826.1"/>
    <property type="molecule type" value="Genomic_DNA"/>
</dbReference>
<sequence length="252" mass="27652">MRTDGRDTLQLRPIHIETNYLKHPEGSVLITVGDTKVICNASIEDRVPPFMRGSGKGWITAEYSMLPRATEQRNIRESSKGKVSGRTMEIQRLIGRALRAVVDLEQIGEKTVWIDCDVIQADGGTRTASITGAFVAMTLALNNLYETKAFKKFPITDYLAATSVGILDEAGVVLDLNYAEDSSAHVDMNVVMTGNGKFVELQGTGEEATFSVQELQQLLEAAQKGIKELVDIQKQALGEISLKIEGNVHENE</sequence>